<feature type="domain" description="Guanylate kinase-like" evidence="3">
    <location>
        <begin position="893"/>
        <end position="1012"/>
    </location>
</feature>
<feature type="region of interest" description="Disordered" evidence="2">
    <location>
        <begin position="1036"/>
        <end position="1178"/>
    </location>
</feature>
<dbReference type="GO" id="GO:0005923">
    <property type="term" value="C:bicellular tight junction"/>
    <property type="evidence" value="ECO:0007669"/>
    <property type="project" value="TreeGrafter"/>
</dbReference>
<dbReference type="InterPro" id="IPR001452">
    <property type="entry name" value="SH3_domain"/>
</dbReference>
<dbReference type="Proteomes" id="UP000319801">
    <property type="component" value="Unassembled WGS sequence"/>
</dbReference>
<dbReference type="InterPro" id="IPR008144">
    <property type="entry name" value="Guanylate_kin-like_dom"/>
</dbReference>
<feature type="region of interest" description="Disordered" evidence="2">
    <location>
        <begin position="500"/>
        <end position="598"/>
    </location>
</feature>
<feature type="compositionally biased region" description="Basic and acidic residues" evidence="2">
    <location>
        <begin position="396"/>
        <end position="421"/>
    </location>
</feature>
<feature type="domain" description="PDZ" evidence="4">
    <location>
        <begin position="168"/>
        <end position="247"/>
    </location>
</feature>
<dbReference type="FunFam" id="2.30.42.10:FF:000009">
    <property type="entry name" value="Putative tight junction protein ZO-1"/>
    <property type="match status" value="1"/>
</dbReference>
<dbReference type="CDD" id="cd06727">
    <property type="entry name" value="PDZ1_ZO1-like"/>
    <property type="match status" value="1"/>
</dbReference>
<dbReference type="InterPro" id="IPR001478">
    <property type="entry name" value="PDZ"/>
</dbReference>
<dbReference type="InterPro" id="IPR036028">
    <property type="entry name" value="SH3-like_dom_sf"/>
</dbReference>
<dbReference type="CDD" id="cd06728">
    <property type="entry name" value="PDZ2_ZO1-like_ds"/>
    <property type="match status" value="1"/>
</dbReference>
<organism evidence="5 6">
    <name type="scientific">Bagarius yarrelli</name>
    <name type="common">Goonch</name>
    <name type="synonym">Bagrus yarrelli</name>
    <dbReference type="NCBI Taxonomy" id="175774"/>
    <lineage>
        <taxon>Eukaryota</taxon>
        <taxon>Metazoa</taxon>
        <taxon>Chordata</taxon>
        <taxon>Craniata</taxon>
        <taxon>Vertebrata</taxon>
        <taxon>Euteleostomi</taxon>
        <taxon>Actinopterygii</taxon>
        <taxon>Neopterygii</taxon>
        <taxon>Teleostei</taxon>
        <taxon>Ostariophysi</taxon>
        <taxon>Siluriformes</taxon>
        <taxon>Sisoridae</taxon>
        <taxon>Sisorinae</taxon>
        <taxon>Bagarius</taxon>
    </lineage>
</organism>
<dbReference type="OrthoDB" id="418634at2759"/>
<dbReference type="GO" id="GO:0050839">
    <property type="term" value="F:cell adhesion molecule binding"/>
    <property type="evidence" value="ECO:0007669"/>
    <property type="project" value="TreeGrafter"/>
</dbReference>
<feature type="region of interest" description="Disordered" evidence="2">
    <location>
        <begin position="255"/>
        <end position="481"/>
    </location>
</feature>
<dbReference type="Pfam" id="PF07653">
    <property type="entry name" value="SH3_2"/>
    <property type="match status" value="1"/>
</dbReference>
<dbReference type="AlphaFoldDB" id="A0A556TS25"/>
<dbReference type="Gene3D" id="2.30.42.10">
    <property type="match status" value="3"/>
</dbReference>
<dbReference type="SMART" id="SM00228">
    <property type="entry name" value="PDZ"/>
    <property type="match status" value="3"/>
</dbReference>
<dbReference type="GO" id="GO:1905605">
    <property type="term" value="P:positive regulation of blood-brain barrier permeability"/>
    <property type="evidence" value="ECO:0007669"/>
    <property type="project" value="TreeGrafter"/>
</dbReference>
<feature type="compositionally biased region" description="Polar residues" evidence="2">
    <location>
        <begin position="530"/>
        <end position="540"/>
    </location>
</feature>
<dbReference type="Gene3D" id="2.30.30.40">
    <property type="entry name" value="SH3 Domains"/>
    <property type="match status" value="1"/>
</dbReference>
<evidence type="ECO:0000259" key="4">
    <source>
        <dbReference type="PROSITE" id="PS50106"/>
    </source>
</evidence>
<dbReference type="GO" id="GO:0150105">
    <property type="term" value="P:protein localization to cell-cell junction"/>
    <property type="evidence" value="ECO:0007669"/>
    <property type="project" value="TreeGrafter"/>
</dbReference>
<dbReference type="FunFam" id="2.30.42.10:FF:000013">
    <property type="entry name" value="Putative tight junction protein ZO-1"/>
    <property type="match status" value="1"/>
</dbReference>
<dbReference type="InterPro" id="IPR027417">
    <property type="entry name" value="P-loop_NTPase"/>
</dbReference>
<dbReference type="GO" id="GO:0045216">
    <property type="term" value="P:cell-cell junction organization"/>
    <property type="evidence" value="ECO:0007669"/>
    <property type="project" value="TreeGrafter"/>
</dbReference>
<feature type="compositionally biased region" description="Polar residues" evidence="2">
    <location>
        <begin position="377"/>
        <end position="389"/>
    </location>
</feature>
<feature type="compositionally biased region" description="Basic and acidic residues" evidence="2">
    <location>
        <begin position="353"/>
        <end position="362"/>
    </location>
</feature>
<dbReference type="CDD" id="cd06729">
    <property type="entry name" value="PDZ3_ZO1-like_domain"/>
    <property type="match status" value="1"/>
</dbReference>
<dbReference type="Gene3D" id="3.40.50.300">
    <property type="entry name" value="P-loop containing nucleotide triphosphate hydrolases"/>
    <property type="match status" value="1"/>
</dbReference>
<reference evidence="5 6" key="1">
    <citation type="journal article" date="2019" name="Genome Biol. Evol.">
        <title>Whole-Genome Sequencing of the Giant Devil Catfish, Bagarius yarrelli.</title>
        <authorList>
            <person name="Jiang W."/>
            <person name="Lv Y."/>
            <person name="Cheng L."/>
            <person name="Yang K."/>
            <person name="Chao B."/>
            <person name="Wang X."/>
            <person name="Li Y."/>
            <person name="Pan X."/>
            <person name="You X."/>
            <person name="Zhang Y."/>
            <person name="Yang J."/>
            <person name="Li J."/>
            <person name="Zhang X."/>
            <person name="Liu S."/>
            <person name="Sun C."/>
            <person name="Yang J."/>
            <person name="Shi Q."/>
        </authorList>
    </citation>
    <scope>NUCLEOTIDE SEQUENCE [LARGE SCALE GENOMIC DNA]</scope>
    <source>
        <strain evidence="5">JWS20170419001</strain>
        <tissue evidence="5">Muscle</tissue>
    </source>
</reference>
<dbReference type="InterPro" id="IPR036034">
    <property type="entry name" value="PDZ_sf"/>
</dbReference>
<protein>
    <submittedName>
        <fullName evidence="5">Tight junction protein ZO-3</fullName>
    </submittedName>
</protein>
<name>A0A556TS25_BAGYA</name>
<feature type="region of interest" description="Disordered" evidence="2">
    <location>
        <begin position="123"/>
        <end position="168"/>
    </location>
</feature>
<dbReference type="GO" id="GO:0005886">
    <property type="term" value="C:plasma membrane"/>
    <property type="evidence" value="ECO:0007669"/>
    <property type="project" value="TreeGrafter"/>
</dbReference>
<dbReference type="SUPFAM" id="SSF50044">
    <property type="entry name" value="SH3-domain"/>
    <property type="match status" value="1"/>
</dbReference>
<sequence length="1247" mass="139245">MLVMKRMRTETVLCVFVEREADMEEMTIWEQHTVTLNKDPKLGFGFAISGGRDKPNPSNGDTAVIISDVVRGGPAMGRLQTRDQIVMVNGVSVENTTSQYTIQHLKGCGKTANITVKRPRTVQVPASGKPIRASSQSNLLDERKPRHGSDSGYGRRPRSTTPEHNGHDLALMSGFKRLPKYGMKLGSQIFIKHMTPTGLAAKEGTLQEGDLVLKINGMTTENLSLLETKHLVEKSRGKLTMVVLRDNRKFLVSIPEVEDSPQNSADERRGGSSSELEEISDLDTDSPVRSRMSRAQTRERRTRRTRTETPPSSKVIDSPHLRSNKTAPISYSVPRRRVSSESESDQSRSPPPAKHDNTDRYRVLSGVSALPNPRASPVTNWNAPRSSYSLPRPRKAVSESDSDRSASPPPRRENSRTDQSRYKVLPDLPQTVLKSSSRSRSLDLLNHSSSPYRPQDESESEGSSGAALRTGTLSSQDSRNRYRTTPEIALAPVAAVPKWAKPSTPITRGPSESESDVSYAAVPSPVPEATRTQDVVTPTQVAPVRSNPESRYRSSSPPRPPSDLVESKRALSPLRRSGSSNHSLPEVNTCRSDLSRHNDTGLNGSNIVFLLMYLAKPVEEPLYSLPPDAGSTPNTGYSSDQNMIRFVKEGNLGLRLVGGNDVGIFVGGIQPNSPAQNEGMREGDQILQVNGVDFNHLTREEAAMFLMNIRSGERIDMLIQNKMDIYKKILKSNLGDSFYIRTHFDYQPEESHGLGFTRGEVFRVLDTMHRGKLGTWLAVRMGTNLYELDKGTIPNQTRADNLAIVEQTQRIQLAERQTAAPRAEFWKLRGLRGAKKPVQRTREDLLQLTIQGKFPAYEKVVLREANFKRPIVIMGPLNDIANGKLAREMPNEFEVAEMVSRGGEDATSVIKLETVKRIAEQEKHPLLDITPTAVERLSYIQYHPIVLYLEPHSRKDVKAMRQRYDPSSMKSSRKLYTQALKLKKHYAHLFAAHIDLQPTSNVWYEILKEKIRQQQSKPVWVSEVILEEGANEDLDVLGRNDTSDYLSGASDYEDTDGEPYTDGETYTDNEDLEEPTQQDTMWRRSSALARSSEPAVQRIPSPGPETYYEEEEAEPEYTLPPQEVLPIRYTPETQTSPLENATIPAMDSDIEPETPSSDGPPEFRAPDPITLPRESKPLVTLSDIEKKLEQARTATPPKTPLIVLAHHEAMLSRRTQIRGSDSSEDSDNYNDYGEDSDDAEWGPATEL</sequence>
<dbReference type="GO" id="GO:0098609">
    <property type="term" value="P:cell-cell adhesion"/>
    <property type="evidence" value="ECO:0007669"/>
    <property type="project" value="TreeGrafter"/>
</dbReference>
<dbReference type="PROSITE" id="PS50052">
    <property type="entry name" value="GUANYLATE_KINASE_2"/>
    <property type="match status" value="1"/>
</dbReference>
<feature type="region of interest" description="Disordered" evidence="2">
    <location>
        <begin position="1213"/>
        <end position="1247"/>
    </location>
</feature>
<dbReference type="GO" id="GO:0090557">
    <property type="term" value="P:establishment of endothelial intestinal barrier"/>
    <property type="evidence" value="ECO:0007669"/>
    <property type="project" value="TreeGrafter"/>
</dbReference>
<dbReference type="InterPro" id="IPR008145">
    <property type="entry name" value="GK/Ca_channel_bsu"/>
</dbReference>
<dbReference type="Pfam" id="PF00625">
    <property type="entry name" value="Guanylate_kin"/>
    <property type="match status" value="1"/>
</dbReference>
<feature type="compositionally biased region" description="Acidic residues" evidence="2">
    <location>
        <begin position="275"/>
        <end position="284"/>
    </location>
</feature>
<feature type="compositionally biased region" description="Basic and acidic residues" evidence="2">
    <location>
        <begin position="140"/>
        <end position="149"/>
    </location>
</feature>
<evidence type="ECO:0000259" key="3">
    <source>
        <dbReference type="PROSITE" id="PS50052"/>
    </source>
</evidence>
<proteinExistence type="predicted"/>
<dbReference type="PROSITE" id="PS50106">
    <property type="entry name" value="PDZ"/>
    <property type="match status" value="3"/>
</dbReference>
<feature type="domain" description="PDZ" evidence="4">
    <location>
        <begin position="648"/>
        <end position="708"/>
    </location>
</feature>
<feature type="compositionally biased region" description="Acidic residues" evidence="2">
    <location>
        <begin position="1222"/>
        <end position="1240"/>
    </location>
</feature>
<feature type="domain" description="PDZ" evidence="4">
    <location>
        <begin position="33"/>
        <end position="120"/>
    </location>
</feature>
<evidence type="ECO:0000313" key="6">
    <source>
        <dbReference type="Proteomes" id="UP000319801"/>
    </source>
</evidence>
<dbReference type="SMART" id="SM00072">
    <property type="entry name" value="GuKc"/>
    <property type="match status" value="1"/>
</dbReference>
<keyword evidence="1" id="KW-0728">SH3 domain</keyword>
<keyword evidence="6" id="KW-1185">Reference proteome</keyword>
<dbReference type="EMBL" id="VCAZ01000015">
    <property type="protein sequence ID" value="TSK53691.1"/>
    <property type="molecule type" value="Genomic_DNA"/>
</dbReference>
<gene>
    <name evidence="5" type="ORF">Baya_3251</name>
</gene>
<dbReference type="SUPFAM" id="SSF50156">
    <property type="entry name" value="PDZ domain-like"/>
    <property type="match status" value="3"/>
</dbReference>
<feature type="compositionally biased region" description="Low complexity" evidence="2">
    <location>
        <begin position="433"/>
        <end position="450"/>
    </location>
</feature>
<evidence type="ECO:0000313" key="5">
    <source>
        <dbReference type="EMBL" id="TSK53691.1"/>
    </source>
</evidence>
<accession>A0A556TS25</accession>
<evidence type="ECO:0000256" key="2">
    <source>
        <dbReference type="SAM" id="MobiDB-lite"/>
    </source>
</evidence>
<dbReference type="PANTHER" id="PTHR13865">
    <property type="entry name" value="TIGHT JUNCTION PROTEIN"/>
    <property type="match status" value="1"/>
</dbReference>
<feature type="compositionally biased region" description="Acidic residues" evidence="2">
    <location>
        <begin position="1051"/>
        <end position="1076"/>
    </location>
</feature>
<dbReference type="Pfam" id="PF00595">
    <property type="entry name" value="PDZ"/>
    <property type="match status" value="3"/>
</dbReference>
<dbReference type="SUPFAM" id="SSF52540">
    <property type="entry name" value="P-loop containing nucleoside triphosphate hydrolases"/>
    <property type="match status" value="1"/>
</dbReference>
<comment type="caution">
    <text evidence="5">The sequence shown here is derived from an EMBL/GenBank/DDBJ whole genome shotgun (WGS) entry which is preliminary data.</text>
</comment>
<feature type="compositionally biased region" description="Low complexity" evidence="2">
    <location>
        <begin position="545"/>
        <end position="556"/>
    </location>
</feature>
<evidence type="ECO:0000256" key="1">
    <source>
        <dbReference type="ARBA" id="ARBA00022443"/>
    </source>
</evidence>
<dbReference type="PANTHER" id="PTHR13865:SF11">
    <property type="entry name" value="TIGHT JUNCTION PROTEIN ZO-3"/>
    <property type="match status" value="1"/>
</dbReference>